<protein>
    <recommendedName>
        <fullName evidence="3">DUF4280 domain-containing protein</fullName>
    </recommendedName>
</protein>
<sequence length="252" mass="27099">MDALDQLKNMLPGLLGVGFLPDILGLYHDALAGLSVLNDYYNKAKNFAMDQYSDALETLNWLTNKALSGYQYIINKAKGYFSVPSFFSLKDLCAYFYPLDQIINDINEAIACLTSSFSSFSAGAEADQIGVASGARIKCDKGLAEMPINIIPLGKNYAPGKAMTVMLNVIPYLNIPSFGACMSSSNPLATANFGILPTTCIPIVTPFFPPATLTKAVSLPVATSQSQCYCIFSMMSATLTIADPGQDEMKVT</sequence>
<comment type="caution">
    <text evidence="1">The sequence shown here is derived from an EMBL/GenBank/DDBJ whole genome shotgun (WGS) entry which is preliminary data.</text>
</comment>
<evidence type="ECO:0000313" key="2">
    <source>
        <dbReference type="Proteomes" id="UP000094329"/>
    </source>
</evidence>
<reference evidence="1 2" key="1">
    <citation type="submission" date="2016-08" db="EMBL/GenBank/DDBJ databases">
        <title>Draft genome sequence of Candidatus Piscirickettsia litoralis, from seawater.</title>
        <authorList>
            <person name="Wan X."/>
            <person name="Lee A.J."/>
            <person name="Hou S."/>
            <person name="Donachie S.P."/>
        </authorList>
    </citation>
    <scope>NUCLEOTIDE SEQUENCE [LARGE SCALE GENOMIC DNA]</scope>
    <source>
        <strain evidence="1 2">Y2</strain>
    </source>
</reference>
<keyword evidence="2" id="KW-1185">Reference proteome</keyword>
<organism evidence="1 2">
    <name type="scientific">Piscirickettsia litoralis</name>
    <dbReference type="NCBI Taxonomy" id="1891921"/>
    <lineage>
        <taxon>Bacteria</taxon>
        <taxon>Pseudomonadati</taxon>
        <taxon>Pseudomonadota</taxon>
        <taxon>Gammaproteobacteria</taxon>
        <taxon>Thiotrichales</taxon>
        <taxon>Piscirickettsiaceae</taxon>
        <taxon>Piscirickettsia</taxon>
    </lineage>
</organism>
<evidence type="ECO:0000313" key="1">
    <source>
        <dbReference type="EMBL" id="ODN41646.1"/>
    </source>
</evidence>
<evidence type="ECO:0008006" key="3">
    <source>
        <dbReference type="Google" id="ProtNLM"/>
    </source>
</evidence>
<proteinExistence type="predicted"/>
<name>A0ABX3A1V7_9GAMM</name>
<accession>A0ABX3A1V7</accession>
<gene>
    <name evidence="1" type="ORF">BGC07_16260</name>
</gene>
<dbReference type="RefSeq" id="WP_069314110.1">
    <property type="nucleotide sequence ID" value="NZ_MDTU01000002.1"/>
</dbReference>
<dbReference type="InterPro" id="IPR025460">
    <property type="entry name" value="DUF4280"/>
</dbReference>
<dbReference type="Proteomes" id="UP000094329">
    <property type="component" value="Unassembled WGS sequence"/>
</dbReference>
<dbReference type="EMBL" id="MDTU01000002">
    <property type="protein sequence ID" value="ODN41646.1"/>
    <property type="molecule type" value="Genomic_DNA"/>
</dbReference>
<dbReference type="Pfam" id="PF14107">
    <property type="entry name" value="DUF4280"/>
    <property type="match status" value="1"/>
</dbReference>